<evidence type="ECO:0000313" key="2">
    <source>
        <dbReference type="EMBL" id="MEW9854657.1"/>
    </source>
</evidence>
<name>A0ABV3R994_9SPHN</name>
<dbReference type="InterPro" id="IPR021251">
    <property type="entry name" value="DUF2793"/>
</dbReference>
<comment type="caution">
    <text evidence="2">The sequence shown here is derived from an EMBL/GenBank/DDBJ whole genome shotgun (WGS) entry which is preliminary data.</text>
</comment>
<feature type="compositionally biased region" description="Polar residues" evidence="1">
    <location>
        <begin position="1"/>
        <end position="11"/>
    </location>
</feature>
<evidence type="ECO:0000313" key="3">
    <source>
        <dbReference type="Proteomes" id="UP001556118"/>
    </source>
</evidence>
<organism evidence="2 3">
    <name type="scientific">Novosphingobium rhizovicinum</name>
    <dbReference type="NCBI Taxonomy" id="3228928"/>
    <lineage>
        <taxon>Bacteria</taxon>
        <taxon>Pseudomonadati</taxon>
        <taxon>Pseudomonadota</taxon>
        <taxon>Alphaproteobacteria</taxon>
        <taxon>Sphingomonadales</taxon>
        <taxon>Sphingomonadaceae</taxon>
        <taxon>Novosphingobium</taxon>
    </lineage>
</organism>
<accession>A0ABV3R994</accession>
<dbReference type="EMBL" id="JBFNXR010000021">
    <property type="protein sequence ID" value="MEW9854657.1"/>
    <property type="molecule type" value="Genomic_DNA"/>
</dbReference>
<dbReference type="Proteomes" id="UP001556118">
    <property type="component" value="Unassembled WGS sequence"/>
</dbReference>
<evidence type="ECO:0000256" key="1">
    <source>
        <dbReference type="SAM" id="MobiDB-lite"/>
    </source>
</evidence>
<keyword evidence="3" id="KW-1185">Reference proteome</keyword>
<proteinExistence type="predicted"/>
<reference evidence="2 3" key="1">
    <citation type="submission" date="2024-06" db="EMBL/GenBank/DDBJ databases">
        <title>Novosphingobium rhizovicinus M1R2S20.</title>
        <authorList>
            <person name="Sun J.-Q."/>
        </authorList>
    </citation>
    <scope>NUCLEOTIDE SEQUENCE [LARGE SCALE GENOMIC DNA]</scope>
    <source>
        <strain evidence="2 3">M1R2S20</strain>
    </source>
</reference>
<dbReference type="Pfam" id="PF10983">
    <property type="entry name" value="DUF2793"/>
    <property type="match status" value="1"/>
</dbReference>
<gene>
    <name evidence="2" type="ORF">ABUH87_05640</name>
</gene>
<feature type="region of interest" description="Disordered" evidence="1">
    <location>
        <begin position="1"/>
        <end position="23"/>
    </location>
</feature>
<protein>
    <submittedName>
        <fullName evidence="2">DUF2793 domain-containing protein</fullName>
    </submittedName>
</protein>
<dbReference type="RefSeq" id="WP_367770922.1">
    <property type="nucleotide sequence ID" value="NZ_JBFNXR010000021.1"/>
</dbReference>
<sequence>MEQSRHSIPQESRNRCADRSTVTPAAQAHKEIFHNEALARIDGLLHGAIQGQSNVPPQNGSDGECWLVGPEPTGAWDGAADALAMFQSGQWLFMNPVPGMQIFDVSAQQFRVFSEGWQKPAAVQEPSGGQVVDSEARAAIGALISALRASGITPSA</sequence>